<dbReference type="InterPro" id="IPR035897">
    <property type="entry name" value="Toll_tir_struct_dom_sf"/>
</dbReference>
<proteinExistence type="predicted"/>
<name>A0ABU9TQH5_9GAMM</name>
<dbReference type="EMBL" id="JBBMRA010000004">
    <property type="protein sequence ID" value="MEM5535967.1"/>
    <property type="molecule type" value="Genomic_DNA"/>
</dbReference>
<sequence length="846" mass="97928">MTKRVFISYSHKDESFRNDLEDHLSMLRRNEVISVWHDRKILAGEEWKGKIDENLDSADIVLFLISPSFLASDYCYDIEVKQAMENRQAGKCQIISIIIRPCDWHSCDFASLQAVPKDGMPISKWDDNDDAWLDAVNGIKRHIEEFEPVKQIEARTSESVFPSLTSETVKWLDDTEITLSHRKVTQVKLSDIYVVPDVEYHELDAEDFDNIKSAKSVLSALGLCLISGEEQQGKTSLLKFYYTELLKNEYLPLYIDAENVRKSNLNVVLSKHLSEQYEGVSVEEFLSNSRRVLLIDNIDNISLNERYRDVFLGSVNESFDNVLITCHTTFSYLYGEVTELDHYQVTDLLGLGHKNREELARKWLSLGQKESISDTELYQQCDEVKARLNIIIKKNIVPSRPIYVLMLLQMFEANTQLNTELTSYGHCYQQLIYQTFENAKIRSEDFEKYLNVLSELAWWILVNEKKPNQHELDVFFSDYCARFLPVNQEVVVNKLLSHSVLQEQEFRTGFKYSYIYYFFAGKKIAESYRDSEDVREKVEHLLSLMHREDYANILIFITHHTKDSWVLSEISKVLSGLFKDQQPASLCKEQLAFMEDFVKSIPNLVLEQREIQNERDLHNEKLDNHERNQPKEELPEPVDILANINKTFKGMEIAGQIIRNRHASLTMDSMVELADTGVMSGLRFLEYFIAISDTAKNEIVKLITSHLLEQPNLSNREIERDAEMVYLHLTYDVINGLLRKIASSVGAKEAMAIYEILEKRAGTPSSSLIRLSIDLQFNKKLNVSNVAACVEKLKDNAVCTRILKEMIVQHTYMFPVEYKEKQQLSQLLDISVKGQRLMDQRSHGKG</sequence>
<dbReference type="SUPFAM" id="SSF52540">
    <property type="entry name" value="P-loop containing nucleoside triphosphate hydrolases"/>
    <property type="match status" value="1"/>
</dbReference>
<dbReference type="Gene3D" id="3.40.50.300">
    <property type="entry name" value="P-loop containing nucleotide triphosphate hydrolases"/>
    <property type="match status" value="1"/>
</dbReference>
<keyword evidence="3" id="KW-1185">Reference proteome</keyword>
<dbReference type="InterPro" id="IPR027417">
    <property type="entry name" value="P-loop_NTPase"/>
</dbReference>
<feature type="domain" description="TIR" evidence="1">
    <location>
        <begin position="1"/>
        <end position="143"/>
    </location>
</feature>
<dbReference type="RefSeq" id="WP_342854025.1">
    <property type="nucleotide sequence ID" value="NZ_JBBMRA010000004.1"/>
</dbReference>
<evidence type="ECO:0000259" key="1">
    <source>
        <dbReference type="PROSITE" id="PS50104"/>
    </source>
</evidence>
<accession>A0ABU9TQH5</accession>
<dbReference type="PROSITE" id="PS50104">
    <property type="entry name" value="TIR"/>
    <property type="match status" value="1"/>
</dbReference>
<comment type="caution">
    <text evidence="2">The sequence shown here is derived from an EMBL/GenBank/DDBJ whole genome shotgun (WGS) entry which is preliminary data.</text>
</comment>
<gene>
    <name evidence="2" type="ORF">WNY58_06140</name>
</gene>
<evidence type="ECO:0000313" key="2">
    <source>
        <dbReference type="EMBL" id="MEM5535967.1"/>
    </source>
</evidence>
<reference evidence="2 3" key="1">
    <citation type="submission" date="2024-03" db="EMBL/GenBank/DDBJ databases">
        <title>Community enrichment and isolation of bacterial strains for fucoidan degradation.</title>
        <authorList>
            <person name="Sichert A."/>
        </authorList>
    </citation>
    <scope>NUCLEOTIDE SEQUENCE [LARGE SCALE GENOMIC DNA]</scope>
    <source>
        <strain evidence="2 3">AS76</strain>
    </source>
</reference>
<dbReference type="Proteomes" id="UP001449225">
    <property type="component" value="Unassembled WGS sequence"/>
</dbReference>
<dbReference type="Gene3D" id="3.40.50.10140">
    <property type="entry name" value="Toll/interleukin-1 receptor homology (TIR) domain"/>
    <property type="match status" value="1"/>
</dbReference>
<dbReference type="Pfam" id="PF13676">
    <property type="entry name" value="TIR_2"/>
    <property type="match status" value="1"/>
</dbReference>
<dbReference type="InterPro" id="IPR000157">
    <property type="entry name" value="TIR_dom"/>
</dbReference>
<dbReference type="SMART" id="SM00255">
    <property type="entry name" value="TIR"/>
    <property type="match status" value="1"/>
</dbReference>
<evidence type="ECO:0000313" key="3">
    <source>
        <dbReference type="Proteomes" id="UP001449225"/>
    </source>
</evidence>
<organism evidence="2 3">
    <name type="scientific">Neptuniibacter pectenicola</name>
    <dbReference type="NCBI Taxonomy" id="1806669"/>
    <lineage>
        <taxon>Bacteria</taxon>
        <taxon>Pseudomonadati</taxon>
        <taxon>Pseudomonadota</taxon>
        <taxon>Gammaproteobacteria</taxon>
        <taxon>Oceanospirillales</taxon>
        <taxon>Oceanospirillaceae</taxon>
        <taxon>Neptuniibacter</taxon>
    </lineage>
</organism>
<protein>
    <submittedName>
        <fullName evidence="2">Toll/interleukin-1 receptor domain-containing protein</fullName>
    </submittedName>
</protein>
<dbReference type="SUPFAM" id="SSF52200">
    <property type="entry name" value="Toll/Interleukin receptor TIR domain"/>
    <property type="match status" value="1"/>
</dbReference>
<keyword evidence="2" id="KW-0675">Receptor</keyword>